<keyword evidence="3" id="KW-1185">Reference proteome</keyword>
<gene>
    <name evidence="2" type="ORF">SAMN05192570_1132</name>
</gene>
<dbReference type="Proteomes" id="UP000198788">
    <property type="component" value="Unassembled WGS sequence"/>
</dbReference>
<accession>A0A1I6PNN3</accession>
<dbReference type="AlphaFoldDB" id="A0A1I6PNN3"/>
<feature type="signal peptide" evidence="1">
    <location>
        <begin position="1"/>
        <end position="18"/>
    </location>
</feature>
<dbReference type="PROSITE" id="PS51257">
    <property type="entry name" value="PROKAR_LIPOPROTEIN"/>
    <property type="match status" value="1"/>
</dbReference>
<evidence type="ECO:0000313" key="2">
    <source>
        <dbReference type="EMBL" id="SFS41789.1"/>
    </source>
</evidence>
<evidence type="ECO:0000256" key="1">
    <source>
        <dbReference type="SAM" id="SignalP"/>
    </source>
</evidence>
<reference evidence="3" key="1">
    <citation type="submission" date="2016-10" db="EMBL/GenBank/DDBJ databases">
        <authorList>
            <person name="Varghese N."/>
            <person name="Submissions S."/>
        </authorList>
    </citation>
    <scope>NUCLEOTIDE SEQUENCE [LARGE SCALE GENOMIC DNA]</scope>
    <source>
        <strain evidence="3">CGMCC 1.10683</strain>
    </source>
</reference>
<evidence type="ECO:0008006" key="4">
    <source>
        <dbReference type="Google" id="ProtNLM"/>
    </source>
</evidence>
<feature type="chain" id="PRO_5011448088" description="Lipoprotein" evidence="1">
    <location>
        <begin position="19"/>
        <end position="182"/>
    </location>
</feature>
<name>A0A1I6PNN3_9CAUL</name>
<evidence type="ECO:0000313" key="3">
    <source>
        <dbReference type="Proteomes" id="UP000198788"/>
    </source>
</evidence>
<keyword evidence="1" id="KW-0732">Signal</keyword>
<proteinExistence type="predicted"/>
<dbReference type="OrthoDB" id="7187502at2"/>
<dbReference type="STRING" id="871741.SAMN05192570_1132"/>
<protein>
    <recommendedName>
        <fullName evidence="4">Lipoprotein</fullName>
    </recommendedName>
</protein>
<sequence length="182" mass="19704">MRRLACLAVLLLGLAACDGGTDRASAPATPAESFAYNAAGDISGYYMPMDETRFGQWSFEHLFVGQSAEFGTWEGGERSPTFAPVMLVFDDVTSPMVQTELGEARSVSVRVLPTVYAVDDVQVRFEGRAAELGRVIFDGRMDQGALATSRRNLGDEGVVMTGSLKVGDAAPRAVRLRWWMGD</sequence>
<organism evidence="2 3">
    <name type="scientific">Brevundimonas viscosa</name>
    <dbReference type="NCBI Taxonomy" id="871741"/>
    <lineage>
        <taxon>Bacteria</taxon>
        <taxon>Pseudomonadati</taxon>
        <taxon>Pseudomonadota</taxon>
        <taxon>Alphaproteobacteria</taxon>
        <taxon>Caulobacterales</taxon>
        <taxon>Caulobacteraceae</taxon>
        <taxon>Brevundimonas</taxon>
    </lineage>
</organism>
<dbReference type="EMBL" id="FOZV01000002">
    <property type="protein sequence ID" value="SFS41789.1"/>
    <property type="molecule type" value="Genomic_DNA"/>
</dbReference>
<dbReference type="RefSeq" id="WP_092307676.1">
    <property type="nucleotide sequence ID" value="NZ_FOZV01000002.1"/>
</dbReference>